<sequence length="1031" mass="111268">MRLRASRLHWSGAMKHLPSVHVAAPQRLGGVAAGRQCSPSSPQLQQPQQAAASWAPTELPRRNSVSGNRRARSSERSGLQSSERQAPSSSPPPKSRETFPKCASAPRLMSGSVAPWQAHVPAPRSPVAAPRSSVSPTTPAVAPRSPVPSPTSPVQAPRTGSGNPRDSLGTKCKSEPSLAVSLAGAGTSPHRALGQTSVRGAAASATLAGSSVPSLCEPSLSGTRSSPNWALEANLARKMSPSPPPTRTVVPLQSTTGQRVSCDVSHTDRTRQSSPPLGAETPPGPLTSTCQKVCDRLSQTATPPRPSTFQTPLVSSPNLNARRSFGSTSSRASLMPGSARLSLTGRPPQIPKPRDAPSPLRQSPQAQHRSAEALPCVKPAADTGSRNLGSMKTLAHATPPVTPPAVTPTPPWTPSTMTLVPPVTPPVTPPQFVPQRSPEVSPQCSPESLSRCPSPFSSQSPEKLSRASSPQRQPQRSPPQLTPQPTTTKSTPQASIPASVMEDAFPPEMASKFAPAVLPCGVRPSRVGDYPDMAATGGVDVGGAPGRVQVVSLGASCSVKASFVRLGIGEAHLPLDWMRTSIQGLIYWLRNGFKQFFKVNQFLHVTMEDTGEEMRVFRSHWHSFWYDDIDEDRVRERFSRRIDRFLSLADDTDTRELLFVRSIANTSELDDVETLFELLQERFERYGRRVYLCIVVPDQPITGPVRHATEDRMLFWVQPQTEDSDESAPFEDAVAYAMHWVLSLTDPDAEVDDGSPVVSIASELLSKHGPLRTVETRQSIAGVWAGRARVRGYEGVVDVAAFEGYDDLAVPLHSSLEHGPWTNQAPLPPTFSPDWPTGGTRVEPLSPLPRHSPHPTLAINQKRQQERFELENGLSIRHMRELLTIDENEEIDMAEPAGVADLPPTPSARQRSLTSDCSGEDLLSNASSHVNNLYSEVLPVVRERSALSPTPLVRDKSPLRTGTPKRSKSADHFRSYVSPKSPPRGRMSHGYDIPRLTPFAEPCRASDVRLGSASGPLGAKREDQVMSAIIA</sequence>
<proteinExistence type="predicted"/>
<feature type="compositionally biased region" description="Low complexity" evidence="1">
    <location>
        <begin position="200"/>
        <end position="211"/>
    </location>
</feature>
<evidence type="ECO:0000313" key="2">
    <source>
        <dbReference type="EMBL" id="CAD8850126.1"/>
    </source>
</evidence>
<feature type="compositionally biased region" description="Polar residues" evidence="1">
    <location>
        <begin position="76"/>
        <end position="88"/>
    </location>
</feature>
<evidence type="ECO:0000256" key="1">
    <source>
        <dbReference type="SAM" id="MobiDB-lite"/>
    </source>
</evidence>
<feature type="compositionally biased region" description="Polar residues" evidence="1">
    <location>
        <begin position="438"/>
        <end position="448"/>
    </location>
</feature>
<feature type="compositionally biased region" description="Pro residues" evidence="1">
    <location>
        <begin position="422"/>
        <end position="432"/>
    </location>
</feature>
<protein>
    <submittedName>
        <fullName evidence="2">Uncharacterized protein</fullName>
    </submittedName>
</protein>
<feature type="compositionally biased region" description="Low complexity" evidence="1">
    <location>
        <begin position="36"/>
        <end position="56"/>
    </location>
</feature>
<feature type="compositionally biased region" description="Polar residues" evidence="1">
    <location>
        <begin position="907"/>
        <end position="917"/>
    </location>
</feature>
<dbReference type="Pfam" id="PF08795">
    <property type="entry name" value="DUF1796"/>
    <property type="match status" value="1"/>
</dbReference>
<feature type="region of interest" description="Disordered" evidence="1">
    <location>
        <begin position="896"/>
        <end position="920"/>
    </location>
</feature>
<feature type="compositionally biased region" description="Low complexity" evidence="1">
    <location>
        <begin position="483"/>
        <end position="495"/>
    </location>
</feature>
<name>A0A7S1F8Z5_NOCSC</name>
<feature type="region of interest" description="Disordered" evidence="1">
    <location>
        <begin position="122"/>
        <end position="496"/>
    </location>
</feature>
<feature type="region of interest" description="Disordered" evidence="1">
    <location>
        <begin position="949"/>
        <end position="989"/>
    </location>
</feature>
<accession>A0A7S1F8Z5</accession>
<feature type="region of interest" description="Disordered" evidence="1">
    <location>
        <begin position="31"/>
        <end position="101"/>
    </location>
</feature>
<feature type="compositionally biased region" description="Low complexity" evidence="1">
    <location>
        <begin position="122"/>
        <end position="144"/>
    </location>
</feature>
<feature type="compositionally biased region" description="Polar residues" evidence="1">
    <location>
        <begin position="286"/>
        <end position="332"/>
    </location>
</feature>
<dbReference type="AlphaFoldDB" id="A0A7S1F8Z5"/>
<feature type="compositionally biased region" description="Low complexity" evidence="1">
    <location>
        <begin position="466"/>
        <end position="475"/>
    </location>
</feature>
<dbReference type="EMBL" id="HBFQ01034725">
    <property type="protein sequence ID" value="CAD8850126.1"/>
    <property type="molecule type" value="Transcribed_RNA"/>
</dbReference>
<gene>
    <name evidence="2" type="ORF">NSCI0253_LOCUS24476</name>
</gene>
<feature type="compositionally biased region" description="Pro residues" evidence="1">
    <location>
        <begin position="400"/>
        <end position="413"/>
    </location>
</feature>
<dbReference type="InterPro" id="IPR014903">
    <property type="entry name" value="DUF1796"/>
</dbReference>
<reference evidence="2" key="1">
    <citation type="submission" date="2021-01" db="EMBL/GenBank/DDBJ databases">
        <authorList>
            <person name="Corre E."/>
            <person name="Pelletier E."/>
            <person name="Niang G."/>
            <person name="Scheremetjew M."/>
            <person name="Finn R."/>
            <person name="Kale V."/>
            <person name="Holt S."/>
            <person name="Cochrane G."/>
            <person name="Meng A."/>
            <person name="Brown T."/>
            <person name="Cohen L."/>
        </authorList>
    </citation>
    <scope>NUCLEOTIDE SEQUENCE</scope>
</reference>
<organism evidence="2">
    <name type="scientific">Noctiluca scintillans</name>
    <name type="common">Sea sparkle</name>
    <name type="synonym">Red tide dinoflagellate</name>
    <dbReference type="NCBI Taxonomy" id="2966"/>
    <lineage>
        <taxon>Eukaryota</taxon>
        <taxon>Sar</taxon>
        <taxon>Alveolata</taxon>
        <taxon>Dinophyceae</taxon>
        <taxon>Noctilucales</taxon>
        <taxon>Noctilucaceae</taxon>
        <taxon>Noctiluca</taxon>
    </lineage>
</organism>